<protein>
    <submittedName>
        <fullName evidence="1">Uncharacterized protein</fullName>
    </submittedName>
</protein>
<keyword evidence="2" id="KW-1185">Reference proteome</keyword>
<proteinExistence type="predicted"/>
<dbReference type="AlphaFoldDB" id="A0A162WEM6"/>
<reference evidence="2" key="1">
    <citation type="submission" date="2015-06" db="EMBL/GenBank/DDBJ databases">
        <title>Expansion of signal transduction pathways in fungi by whole-genome duplication.</title>
        <authorList>
            <consortium name="DOE Joint Genome Institute"/>
            <person name="Corrochano L.M."/>
            <person name="Kuo A."/>
            <person name="Marcet-Houben M."/>
            <person name="Polaino S."/>
            <person name="Salamov A."/>
            <person name="Villalobos J.M."/>
            <person name="Alvarez M.I."/>
            <person name="Avalos J."/>
            <person name="Benito E.P."/>
            <person name="Benoit I."/>
            <person name="Burger G."/>
            <person name="Camino L.P."/>
            <person name="Canovas D."/>
            <person name="Cerda-Olmedo E."/>
            <person name="Cheng J.-F."/>
            <person name="Dominguez A."/>
            <person name="Elias M."/>
            <person name="Eslava A.P."/>
            <person name="Glaser F."/>
            <person name="Grimwood J."/>
            <person name="Gutierrez G."/>
            <person name="Heitman J."/>
            <person name="Henrissat B."/>
            <person name="Iturriaga E.A."/>
            <person name="Lang B.F."/>
            <person name="Lavin J.L."/>
            <person name="Lee S."/>
            <person name="Li W."/>
            <person name="Lindquist E."/>
            <person name="Lopez-Garcia S."/>
            <person name="Luque E.M."/>
            <person name="Marcos A.T."/>
            <person name="Martin J."/>
            <person name="McCluskey K."/>
            <person name="Medina H.R."/>
            <person name="Miralles-Duran A."/>
            <person name="Miyazaki A."/>
            <person name="Munoz-Torres E."/>
            <person name="Oguiza J.A."/>
            <person name="Ohm R."/>
            <person name="Olmedo M."/>
            <person name="Orejas M."/>
            <person name="Ortiz-Castellanos L."/>
            <person name="Pisabarro A.G."/>
            <person name="Rodriguez-Romero J."/>
            <person name="Ruiz-Herrera J."/>
            <person name="Ruiz-Vazquez R."/>
            <person name="Sanz C."/>
            <person name="Schackwitz W."/>
            <person name="Schmutz J."/>
            <person name="Shahriari M."/>
            <person name="Shelest E."/>
            <person name="Silva-Franco F."/>
            <person name="Soanes D."/>
            <person name="Syed K."/>
            <person name="Tagua V.G."/>
            <person name="Talbot N.J."/>
            <person name="Thon M."/>
            <person name="De vries R.P."/>
            <person name="Wiebenga A."/>
            <person name="Yadav J.S."/>
            <person name="Braun E.L."/>
            <person name="Baker S."/>
            <person name="Garre V."/>
            <person name="Horwitz B."/>
            <person name="Torres-Martinez S."/>
            <person name="Idnurm A."/>
            <person name="Herrera-Estrella A."/>
            <person name="Gabaldon T."/>
            <person name="Grigoriev I.V."/>
        </authorList>
    </citation>
    <scope>NUCLEOTIDE SEQUENCE [LARGE SCALE GENOMIC DNA]</scope>
    <source>
        <strain evidence="2">NRRL 1555(-)</strain>
    </source>
</reference>
<dbReference type="InParanoid" id="A0A162WEM6"/>
<name>A0A162WEM6_PHYB8</name>
<gene>
    <name evidence="1" type="ORF">PHYBLDRAFT_152420</name>
</gene>
<organism evidence="1 2">
    <name type="scientific">Phycomyces blakesleeanus (strain ATCC 8743b / DSM 1359 / FGSC 10004 / NBRC 33097 / NRRL 1555)</name>
    <dbReference type="NCBI Taxonomy" id="763407"/>
    <lineage>
        <taxon>Eukaryota</taxon>
        <taxon>Fungi</taxon>
        <taxon>Fungi incertae sedis</taxon>
        <taxon>Mucoromycota</taxon>
        <taxon>Mucoromycotina</taxon>
        <taxon>Mucoromycetes</taxon>
        <taxon>Mucorales</taxon>
        <taxon>Phycomycetaceae</taxon>
        <taxon>Phycomyces</taxon>
    </lineage>
</organism>
<dbReference type="OrthoDB" id="2261465at2759"/>
<sequence>MNILNTGTTIYRNKFRTRLYLQLGPLRCYSTQSMERVIGVFSKLIKSKCKGGRNASFLVEQFILHNYVNTTISIQDKIDLIQPKSYGRESYMNLPNDSSGAQLWEPFHRFAHLNNDLVEGLEVLLGSLCFLDFVEVMKEYDATAHDSSVPIVKQQSQNSSTGCQTQSTYAVISVNDIHHQVGLIQYPPNANQFYIVSTTIHIKLSNVDLSEWLRSVTRNHMGSARDADYTEFSFENDDRSDFLLLTKELETTA</sequence>
<dbReference type="RefSeq" id="XP_018284655.1">
    <property type="nucleotide sequence ID" value="XM_018432908.1"/>
</dbReference>
<evidence type="ECO:0000313" key="1">
    <source>
        <dbReference type="EMBL" id="OAD66615.1"/>
    </source>
</evidence>
<dbReference type="EMBL" id="KV441002">
    <property type="protein sequence ID" value="OAD66615.1"/>
    <property type="molecule type" value="Genomic_DNA"/>
</dbReference>
<dbReference type="Proteomes" id="UP000077315">
    <property type="component" value="Unassembled WGS sequence"/>
</dbReference>
<accession>A0A162WEM6</accession>
<dbReference type="VEuPathDB" id="FungiDB:PHYBLDRAFT_152420"/>
<evidence type="ECO:0000313" key="2">
    <source>
        <dbReference type="Proteomes" id="UP000077315"/>
    </source>
</evidence>
<dbReference type="GeneID" id="28993814"/>